<reference evidence="3" key="1">
    <citation type="submission" date="2021-03" db="EMBL/GenBank/DDBJ databases">
        <title>Actinotalea soli sp. nov., isolated from soil.</title>
        <authorList>
            <person name="Ping W."/>
            <person name="Zhang J."/>
        </authorList>
    </citation>
    <scope>NUCLEOTIDE SEQUENCE</scope>
    <source>
        <strain evidence="3">BY-33</strain>
    </source>
</reference>
<dbReference type="InterPro" id="IPR004629">
    <property type="entry name" value="WecG_TagA_CpsF"/>
</dbReference>
<dbReference type="EMBL" id="JAGEMK010000001">
    <property type="protein sequence ID" value="MBO1750297.1"/>
    <property type="molecule type" value="Genomic_DNA"/>
</dbReference>
<accession>A0A939LMA4</accession>
<comment type="caution">
    <text evidence="3">The sequence shown here is derived from an EMBL/GenBank/DDBJ whole genome shotgun (WGS) entry which is preliminary data.</text>
</comment>
<keyword evidence="2" id="KW-0808">Transferase</keyword>
<dbReference type="RefSeq" id="WP_208053965.1">
    <property type="nucleotide sequence ID" value="NZ_JAGEMK010000001.1"/>
</dbReference>
<name>A0A939LMA4_9CELL</name>
<dbReference type="CDD" id="cd06533">
    <property type="entry name" value="Glyco_transf_WecG_TagA"/>
    <property type="match status" value="1"/>
</dbReference>
<sequence length="252" mass="27567">MTAGTRVDILGVHVSVTSQEEVAQVAAALIASGERGYVCVSDVNAVLNASRSPDLLEIHNSSTLTLPDGMPLVWSGRRAGAPMQRVCGPDLLPSLLAVALEQGWRSYFYGGADGVAVEMVERLTRLIGPFPTAGVMSPPYRTLSAQEDEEVVRTINESRADIVWVGLGAPKQERWMAEHRSRLDAALLVGVGAAFDMHAGRVARAPGWMQRAGLEWSYRLLQEPRRLWRRYVFGIPAFLLGVARRRPRIVPG</sequence>
<protein>
    <submittedName>
        <fullName evidence="3">WecB/TagA/CpsF family glycosyltransferase</fullName>
    </submittedName>
</protein>
<organism evidence="3 4">
    <name type="scientific">Actinotalea soli</name>
    <dbReference type="NCBI Taxonomy" id="2819234"/>
    <lineage>
        <taxon>Bacteria</taxon>
        <taxon>Bacillati</taxon>
        <taxon>Actinomycetota</taxon>
        <taxon>Actinomycetes</taxon>
        <taxon>Micrococcales</taxon>
        <taxon>Cellulomonadaceae</taxon>
        <taxon>Actinotalea</taxon>
    </lineage>
</organism>
<evidence type="ECO:0000313" key="3">
    <source>
        <dbReference type="EMBL" id="MBO1750297.1"/>
    </source>
</evidence>
<evidence type="ECO:0000313" key="4">
    <source>
        <dbReference type="Proteomes" id="UP000664209"/>
    </source>
</evidence>
<dbReference type="NCBIfam" id="TIGR00696">
    <property type="entry name" value="wecG_tagA_cpsF"/>
    <property type="match status" value="1"/>
</dbReference>
<evidence type="ECO:0000256" key="1">
    <source>
        <dbReference type="ARBA" id="ARBA00022676"/>
    </source>
</evidence>
<dbReference type="PANTHER" id="PTHR34136:SF1">
    <property type="entry name" value="UDP-N-ACETYL-D-MANNOSAMINURONIC ACID TRANSFERASE"/>
    <property type="match status" value="1"/>
</dbReference>
<dbReference type="GO" id="GO:0016758">
    <property type="term" value="F:hexosyltransferase activity"/>
    <property type="evidence" value="ECO:0007669"/>
    <property type="project" value="TreeGrafter"/>
</dbReference>
<dbReference type="AlphaFoldDB" id="A0A939LMA4"/>
<gene>
    <name evidence="3" type="ORF">J4G33_00600</name>
</gene>
<proteinExistence type="predicted"/>
<dbReference type="Pfam" id="PF03808">
    <property type="entry name" value="Glyco_tran_WecG"/>
    <property type="match status" value="1"/>
</dbReference>
<keyword evidence="1" id="KW-0328">Glycosyltransferase</keyword>
<dbReference type="Proteomes" id="UP000664209">
    <property type="component" value="Unassembled WGS sequence"/>
</dbReference>
<keyword evidence="4" id="KW-1185">Reference proteome</keyword>
<dbReference type="PANTHER" id="PTHR34136">
    <property type="match status" value="1"/>
</dbReference>
<evidence type="ECO:0000256" key="2">
    <source>
        <dbReference type="ARBA" id="ARBA00022679"/>
    </source>
</evidence>